<dbReference type="EMBL" id="CM055729">
    <property type="protein sequence ID" value="KAJ8014591.1"/>
    <property type="molecule type" value="Genomic_DNA"/>
</dbReference>
<evidence type="ECO:0000313" key="1">
    <source>
        <dbReference type="EMBL" id="KAJ8014591.1"/>
    </source>
</evidence>
<reference evidence="1" key="1">
    <citation type="submission" date="2021-05" db="EMBL/GenBank/DDBJ databases">
        <authorList>
            <person name="Pan Q."/>
            <person name="Jouanno E."/>
            <person name="Zahm M."/>
            <person name="Klopp C."/>
            <person name="Cabau C."/>
            <person name="Louis A."/>
            <person name="Berthelot C."/>
            <person name="Parey E."/>
            <person name="Roest Crollius H."/>
            <person name="Montfort J."/>
            <person name="Robinson-Rechavi M."/>
            <person name="Bouchez O."/>
            <person name="Lampietro C."/>
            <person name="Lopez Roques C."/>
            <person name="Donnadieu C."/>
            <person name="Postlethwait J."/>
            <person name="Bobe J."/>
            <person name="Dillon D."/>
            <person name="Chandos A."/>
            <person name="von Hippel F."/>
            <person name="Guiguen Y."/>
        </authorList>
    </citation>
    <scope>NUCLEOTIDE SEQUENCE</scope>
    <source>
        <strain evidence="1">YG-Jan2019</strain>
    </source>
</reference>
<organism evidence="1 2">
    <name type="scientific">Dallia pectoralis</name>
    <name type="common">Alaska blackfish</name>
    <dbReference type="NCBI Taxonomy" id="75939"/>
    <lineage>
        <taxon>Eukaryota</taxon>
        <taxon>Metazoa</taxon>
        <taxon>Chordata</taxon>
        <taxon>Craniata</taxon>
        <taxon>Vertebrata</taxon>
        <taxon>Euteleostomi</taxon>
        <taxon>Actinopterygii</taxon>
        <taxon>Neopterygii</taxon>
        <taxon>Teleostei</taxon>
        <taxon>Protacanthopterygii</taxon>
        <taxon>Esociformes</taxon>
        <taxon>Umbridae</taxon>
        <taxon>Dallia</taxon>
    </lineage>
</organism>
<keyword evidence="2" id="KW-1185">Reference proteome</keyword>
<protein>
    <submittedName>
        <fullName evidence="1">Uncharacterized protein</fullName>
    </submittedName>
</protein>
<name>A0ACC2HF08_DALPE</name>
<dbReference type="Proteomes" id="UP001157502">
    <property type="component" value="Chromosome 2"/>
</dbReference>
<sequence>MGRRLRTTVPALPTLLDPVLPDYNVLEAKENEKRANDAEIYNKRHGARNLEPLVPGEDVWITDARVQGTVLTAHNTPRSYIVQGPQGTLRRNRHHLVPLQTNSGVIDADEPRVGGNPPETTAPEPAPPVATSPSREVHTTETVWTRCGREVRKPQRLDW</sequence>
<gene>
    <name evidence="1" type="ORF">DPEC_G00017230</name>
</gene>
<evidence type="ECO:0000313" key="2">
    <source>
        <dbReference type="Proteomes" id="UP001157502"/>
    </source>
</evidence>
<accession>A0ACC2HF08</accession>
<comment type="caution">
    <text evidence="1">The sequence shown here is derived from an EMBL/GenBank/DDBJ whole genome shotgun (WGS) entry which is preliminary data.</text>
</comment>
<proteinExistence type="predicted"/>